<sequence>MAVGHNPISAVATTCPFSDSEGSGGRRPPYTTVRRKLPYIREPSQCQLGSRVRGGRRTAIRERYQSKAHREKGTGDGEFLSVYQRRSANKKCNAVMLCEVAIKMFIDVRWNALGSR</sequence>
<proteinExistence type="predicted"/>
<organism evidence="1 2">
    <name type="scientific">Eumeta variegata</name>
    <name type="common">Bagworm moth</name>
    <name type="synonym">Eumeta japonica</name>
    <dbReference type="NCBI Taxonomy" id="151549"/>
    <lineage>
        <taxon>Eukaryota</taxon>
        <taxon>Metazoa</taxon>
        <taxon>Ecdysozoa</taxon>
        <taxon>Arthropoda</taxon>
        <taxon>Hexapoda</taxon>
        <taxon>Insecta</taxon>
        <taxon>Pterygota</taxon>
        <taxon>Neoptera</taxon>
        <taxon>Endopterygota</taxon>
        <taxon>Lepidoptera</taxon>
        <taxon>Glossata</taxon>
        <taxon>Ditrysia</taxon>
        <taxon>Tineoidea</taxon>
        <taxon>Psychidae</taxon>
        <taxon>Oiketicinae</taxon>
        <taxon>Eumeta</taxon>
    </lineage>
</organism>
<evidence type="ECO:0000313" key="1">
    <source>
        <dbReference type="EMBL" id="GBP55397.1"/>
    </source>
</evidence>
<dbReference type="EMBL" id="BGZK01000667">
    <property type="protein sequence ID" value="GBP55397.1"/>
    <property type="molecule type" value="Genomic_DNA"/>
</dbReference>
<keyword evidence="2" id="KW-1185">Reference proteome</keyword>
<gene>
    <name evidence="1" type="ORF">EVAR_45719_1</name>
</gene>
<name>A0A4C1WZ61_EUMVA</name>
<evidence type="ECO:0000313" key="2">
    <source>
        <dbReference type="Proteomes" id="UP000299102"/>
    </source>
</evidence>
<dbReference type="Proteomes" id="UP000299102">
    <property type="component" value="Unassembled WGS sequence"/>
</dbReference>
<protein>
    <submittedName>
        <fullName evidence="1">Uncharacterized protein</fullName>
    </submittedName>
</protein>
<reference evidence="1 2" key="1">
    <citation type="journal article" date="2019" name="Commun. Biol.">
        <title>The bagworm genome reveals a unique fibroin gene that provides high tensile strength.</title>
        <authorList>
            <person name="Kono N."/>
            <person name="Nakamura H."/>
            <person name="Ohtoshi R."/>
            <person name="Tomita M."/>
            <person name="Numata K."/>
            <person name="Arakawa K."/>
        </authorList>
    </citation>
    <scope>NUCLEOTIDE SEQUENCE [LARGE SCALE GENOMIC DNA]</scope>
</reference>
<accession>A0A4C1WZ61</accession>
<dbReference type="AlphaFoldDB" id="A0A4C1WZ61"/>
<comment type="caution">
    <text evidence="1">The sequence shown here is derived from an EMBL/GenBank/DDBJ whole genome shotgun (WGS) entry which is preliminary data.</text>
</comment>